<feature type="transmembrane region" description="Helical" evidence="1">
    <location>
        <begin position="94"/>
        <end position="114"/>
    </location>
</feature>
<dbReference type="OrthoDB" id="205546at2759"/>
<keyword evidence="2" id="KW-1185">Reference proteome</keyword>
<feature type="transmembrane region" description="Helical" evidence="1">
    <location>
        <begin position="168"/>
        <end position="191"/>
    </location>
</feature>
<accession>A0A6J1DRY1</accession>
<gene>
    <name evidence="3" type="primary">LOC111023831</name>
</gene>
<evidence type="ECO:0000313" key="2">
    <source>
        <dbReference type="Proteomes" id="UP000504603"/>
    </source>
</evidence>
<feature type="transmembrane region" description="Helical" evidence="1">
    <location>
        <begin position="49"/>
        <end position="68"/>
    </location>
</feature>
<feature type="transmembrane region" description="Helical" evidence="1">
    <location>
        <begin position="212"/>
        <end position="233"/>
    </location>
</feature>
<keyword evidence="1" id="KW-1133">Transmembrane helix</keyword>
<dbReference type="AlphaFoldDB" id="A0A6J1DRY1"/>
<organism evidence="2 3">
    <name type="scientific">Momordica charantia</name>
    <name type="common">Bitter gourd</name>
    <name type="synonym">Balsam pear</name>
    <dbReference type="NCBI Taxonomy" id="3673"/>
    <lineage>
        <taxon>Eukaryota</taxon>
        <taxon>Viridiplantae</taxon>
        <taxon>Streptophyta</taxon>
        <taxon>Embryophyta</taxon>
        <taxon>Tracheophyta</taxon>
        <taxon>Spermatophyta</taxon>
        <taxon>Magnoliopsida</taxon>
        <taxon>eudicotyledons</taxon>
        <taxon>Gunneridae</taxon>
        <taxon>Pentapetalae</taxon>
        <taxon>rosids</taxon>
        <taxon>fabids</taxon>
        <taxon>Cucurbitales</taxon>
        <taxon>Cucurbitaceae</taxon>
        <taxon>Momordiceae</taxon>
        <taxon>Momordica</taxon>
    </lineage>
</organism>
<keyword evidence="1" id="KW-0812">Transmembrane</keyword>
<dbReference type="Proteomes" id="UP000504603">
    <property type="component" value="Unplaced"/>
</dbReference>
<evidence type="ECO:0000256" key="1">
    <source>
        <dbReference type="SAM" id="Phobius"/>
    </source>
</evidence>
<dbReference type="PANTHER" id="PTHR36774:SF1">
    <property type="entry name" value="INSULIN-INDUCED PROTEIN"/>
    <property type="match status" value="1"/>
</dbReference>
<dbReference type="KEGG" id="mcha:111023831"/>
<dbReference type="RefSeq" id="XP_022157000.1">
    <property type="nucleotide sequence ID" value="XM_022301308.1"/>
</dbReference>
<sequence length="254" mass="28008">MQSIYGLGSSRYLQFPQFPFRSISKHSPLKPRCSHGSESRRTSLSLRTTWPSISIALFGSGFLLGPLLDGLHSRVNLVVYQTGSIDVGPLHTNIWVPFLLGLFYSTVGLMQLYIDENFSRNSSEGSLGRTVASLIALALFIELSAEMYKAGVADNIEAYALFAGAELIWAFLDSSLLGFSLACVVGLGCPLAEIPIMKFFHLWSYPQANVEIFGEGIISWIITCYFVYTPFLINLSRWLKSVVDAAAVKKDESA</sequence>
<name>A0A6J1DRY1_MOMCH</name>
<keyword evidence="1" id="KW-0472">Membrane</keyword>
<dbReference type="PANTHER" id="PTHR36774">
    <property type="entry name" value="INSULIN-INDUCED PROTEIN"/>
    <property type="match status" value="1"/>
</dbReference>
<dbReference type="GeneID" id="111023831"/>
<proteinExistence type="predicted"/>
<reference evidence="3" key="1">
    <citation type="submission" date="2025-08" db="UniProtKB">
        <authorList>
            <consortium name="RefSeq"/>
        </authorList>
    </citation>
    <scope>IDENTIFICATION</scope>
    <source>
        <strain evidence="3">OHB3-1</strain>
    </source>
</reference>
<protein>
    <submittedName>
        <fullName evidence="3">Uncharacterized protein LOC111023831</fullName>
    </submittedName>
</protein>
<evidence type="ECO:0000313" key="3">
    <source>
        <dbReference type="RefSeq" id="XP_022157000.1"/>
    </source>
</evidence>